<keyword evidence="1" id="KW-0812">Transmembrane</keyword>
<dbReference type="InterPro" id="IPR014535">
    <property type="entry name" value="Hpre_diP_synt_I"/>
</dbReference>
<keyword evidence="3" id="KW-1185">Reference proteome</keyword>
<name>A0A1M6R8W2_9FIRM</name>
<dbReference type="EMBL" id="FRAJ01000013">
    <property type="protein sequence ID" value="SHK28892.1"/>
    <property type="molecule type" value="Genomic_DNA"/>
</dbReference>
<dbReference type="InterPro" id="IPR010898">
    <property type="entry name" value="Hpre_diP_synth_I"/>
</dbReference>
<sequence length="166" mass="17788">MKDTKKLVLMGLFVSMALVLHLVERMIPVPFIAPGAKLGLSNIITLTVLMIFGFKDAFIVLITRVILASIFGGGVSSFLYSIVGGILSILIMELIKVVGRENVSLIGISVAGAVFHNVGQLLVAAFIIKNINIFIYFPILFLAAVGTGIFIGLTSKCLLNYLTLSS</sequence>
<accession>A0A1M6R8W2</accession>
<evidence type="ECO:0000313" key="3">
    <source>
        <dbReference type="Proteomes" id="UP000184082"/>
    </source>
</evidence>
<reference evidence="2 3" key="1">
    <citation type="submission" date="2016-11" db="EMBL/GenBank/DDBJ databases">
        <authorList>
            <person name="Jaros S."/>
            <person name="Januszkiewicz K."/>
            <person name="Wedrychowicz H."/>
        </authorList>
    </citation>
    <scope>NUCLEOTIDE SEQUENCE [LARGE SCALE GENOMIC DNA]</scope>
    <source>
        <strain evidence="2 3">DSM 14501</strain>
    </source>
</reference>
<feature type="transmembrane region" description="Helical" evidence="1">
    <location>
        <begin position="66"/>
        <end position="91"/>
    </location>
</feature>
<dbReference type="RefSeq" id="WP_072967629.1">
    <property type="nucleotide sequence ID" value="NZ_FRAJ01000013.1"/>
</dbReference>
<proteinExistence type="predicted"/>
<keyword evidence="1" id="KW-0472">Membrane</keyword>
<feature type="transmembrane region" description="Helical" evidence="1">
    <location>
        <begin position="103"/>
        <end position="126"/>
    </location>
</feature>
<dbReference type="PIRSF" id="PIRSF027391">
    <property type="entry name" value="Hpre_diP_synt_I"/>
    <property type="match status" value="1"/>
</dbReference>
<gene>
    <name evidence="2" type="ORF">SAMN02745883_01738</name>
</gene>
<dbReference type="Proteomes" id="UP000184082">
    <property type="component" value="Unassembled WGS sequence"/>
</dbReference>
<evidence type="ECO:0000256" key="1">
    <source>
        <dbReference type="SAM" id="Phobius"/>
    </source>
</evidence>
<dbReference type="STRING" id="1121266.SAMN02745883_01738"/>
<feature type="transmembrane region" description="Helical" evidence="1">
    <location>
        <begin position="133"/>
        <end position="153"/>
    </location>
</feature>
<dbReference type="AlphaFoldDB" id="A0A1M6R8W2"/>
<evidence type="ECO:0000313" key="2">
    <source>
        <dbReference type="EMBL" id="SHK28892.1"/>
    </source>
</evidence>
<protein>
    <submittedName>
        <fullName evidence="2">Heptaprenyl diphosphate synthase</fullName>
    </submittedName>
</protein>
<feature type="transmembrane region" description="Helical" evidence="1">
    <location>
        <begin position="35"/>
        <end position="54"/>
    </location>
</feature>
<dbReference type="Gene3D" id="1.10.1760.20">
    <property type="match status" value="1"/>
</dbReference>
<organism evidence="2 3">
    <name type="scientific">Caminicella sporogenes DSM 14501</name>
    <dbReference type="NCBI Taxonomy" id="1121266"/>
    <lineage>
        <taxon>Bacteria</taxon>
        <taxon>Bacillati</taxon>
        <taxon>Bacillota</taxon>
        <taxon>Clostridia</taxon>
        <taxon>Peptostreptococcales</taxon>
        <taxon>Caminicellaceae</taxon>
        <taxon>Caminicella</taxon>
    </lineage>
</organism>
<keyword evidence="1" id="KW-1133">Transmembrane helix</keyword>
<dbReference type="Pfam" id="PF07456">
    <property type="entry name" value="Hpre_diP_synt_I"/>
    <property type="match status" value="1"/>
</dbReference>